<keyword evidence="2" id="KW-1185">Reference proteome</keyword>
<evidence type="ECO:0000313" key="1">
    <source>
        <dbReference type="EMBL" id="KAH7686773.1"/>
    </source>
</evidence>
<dbReference type="Proteomes" id="UP000827976">
    <property type="component" value="Chromosome 4"/>
</dbReference>
<evidence type="ECO:0000313" key="2">
    <source>
        <dbReference type="Proteomes" id="UP000827976"/>
    </source>
</evidence>
<reference evidence="2" key="1">
    <citation type="journal article" date="2022" name="Nat. Commun.">
        <title>Chromosome evolution and the genetic basis of agronomically important traits in greater yam.</title>
        <authorList>
            <person name="Bredeson J.V."/>
            <person name="Lyons J.B."/>
            <person name="Oniyinde I.O."/>
            <person name="Okereke N.R."/>
            <person name="Kolade O."/>
            <person name="Nnabue I."/>
            <person name="Nwadili C.O."/>
            <person name="Hribova E."/>
            <person name="Parker M."/>
            <person name="Nwogha J."/>
            <person name="Shu S."/>
            <person name="Carlson J."/>
            <person name="Kariba R."/>
            <person name="Muthemba S."/>
            <person name="Knop K."/>
            <person name="Barton G.J."/>
            <person name="Sherwood A.V."/>
            <person name="Lopez-Montes A."/>
            <person name="Asiedu R."/>
            <person name="Jamnadass R."/>
            <person name="Muchugi A."/>
            <person name="Goodstein D."/>
            <person name="Egesi C.N."/>
            <person name="Featherston J."/>
            <person name="Asfaw A."/>
            <person name="Simpson G.G."/>
            <person name="Dolezel J."/>
            <person name="Hendre P.S."/>
            <person name="Van Deynze A."/>
            <person name="Kumar P.L."/>
            <person name="Obidiegwu J.E."/>
            <person name="Bhattacharjee R."/>
            <person name="Rokhsar D.S."/>
        </authorList>
    </citation>
    <scope>NUCLEOTIDE SEQUENCE [LARGE SCALE GENOMIC DNA]</scope>
    <source>
        <strain evidence="2">cv. TDa95/00328</strain>
    </source>
</reference>
<proteinExistence type="predicted"/>
<sequence>MMETRVRWPRFLTPPNLIQLIRQQKNPLTALQLFRNAPLRYPAYRHTIPVYSALLSSLSSSPRFLPLLPSLLRHMLLHSSPSSSLDPVFSRAISSLSASDPHCAISLFRLLPFSNCVSWPLSFLSLLRSLLLSPDSLPLARQLLDEFSHRTESRIGIESLNLLIKTLCDLGRVDLAVDVFREFHEQCWYPDRDTYRVLMKGLCDAGRLDDAIHLLYSMLWRISQKGCDADVIVYRMVLVALCNEGRIEDAEEVLGKVLLKGLRSPRRRRAFQKPELGGRSLEEMKRLIDDALVMGGVRSLASYKAMIVDLYMEGKIKHADKMFDEMVERGFKPVVSMYEAKIAALCEAGRASDAERVLEEMVEKGGCAPRTRSYELVMEGLCGEGEAMRASARLEKMGRHVGSVARKETYEVLVNGLCREGRYVEAARALERMVRMRHRPEVTVVEAVIRGLCSNGRVYEAVVWLEEMVSLGNAPEVDVWRSLVCLVCVNPPVKCVFGGLGDEFDGLVGAY</sequence>
<comment type="caution">
    <text evidence="1">The sequence shown here is derived from an EMBL/GenBank/DDBJ whole genome shotgun (WGS) entry which is preliminary data.</text>
</comment>
<dbReference type="EMBL" id="CM037014">
    <property type="protein sequence ID" value="KAH7686773.1"/>
    <property type="molecule type" value="Genomic_DNA"/>
</dbReference>
<name>A0ACB7WFR2_DIOAL</name>
<gene>
    <name evidence="1" type="ORF">IHE45_04G126300</name>
</gene>
<accession>A0ACB7WFR2</accession>
<organism evidence="1 2">
    <name type="scientific">Dioscorea alata</name>
    <name type="common">Purple yam</name>
    <dbReference type="NCBI Taxonomy" id="55571"/>
    <lineage>
        <taxon>Eukaryota</taxon>
        <taxon>Viridiplantae</taxon>
        <taxon>Streptophyta</taxon>
        <taxon>Embryophyta</taxon>
        <taxon>Tracheophyta</taxon>
        <taxon>Spermatophyta</taxon>
        <taxon>Magnoliopsida</taxon>
        <taxon>Liliopsida</taxon>
        <taxon>Dioscoreales</taxon>
        <taxon>Dioscoreaceae</taxon>
        <taxon>Dioscorea</taxon>
    </lineage>
</organism>
<protein>
    <submittedName>
        <fullName evidence="1">Tetratricopeptide-like helical domain-containing protein</fullName>
    </submittedName>
</protein>